<dbReference type="GO" id="GO:0006094">
    <property type="term" value="P:gluconeogenesis"/>
    <property type="evidence" value="ECO:0007669"/>
    <property type="project" value="TreeGrafter"/>
</dbReference>
<keyword evidence="10 14" id="KW-0547">Nucleotide-binding</keyword>
<evidence type="ECO:0000256" key="3">
    <source>
        <dbReference type="ARBA" id="ARBA00004838"/>
    </source>
</evidence>
<evidence type="ECO:0000256" key="13">
    <source>
        <dbReference type="ARBA" id="ARBA00023152"/>
    </source>
</evidence>
<evidence type="ECO:0000256" key="10">
    <source>
        <dbReference type="ARBA" id="ARBA00022741"/>
    </source>
</evidence>
<feature type="binding site" evidence="15">
    <location>
        <position position="121"/>
    </location>
    <ligand>
        <name>(2R)-3-phosphoglycerate</name>
        <dbReference type="ChEBI" id="CHEBI:58272"/>
    </ligand>
</feature>
<feature type="binding site" evidence="14 16">
    <location>
        <position position="205"/>
    </location>
    <ligand>
        <name>ATP</name>
        <dbReference type="ChEBI" id="CHEBI:30616"/>
    </ligand>
</feature>
<comment type="pathway">
    <text evidence="3 14">Carbohydrate degradation; glycolysis; pyruvate from D-glyceraldehyde 3-phosphate: step 2/5.</text>
</comment>
<evidence type="ECO:0000256" key="17">
    <source>
        <dbReference type="RuleBase" id="RU000532"/>
    </source>
</evidence>
<dbReference type="PANTHER" id="PTHR11406">
    <property type="entry name" value="PHOSPHOGLYCERATE KINASE"/>
    <property type="match status" value="1"/>
</dbReference>
<feature type="binding site" evidence="14 15">
    <location>
        <begin position="23"/>
        <end position="25"/>
    </location>
    <ligand>
        <name>substrate</name>
    </ligand>
</feature>
<feature type="binding site" evidence="15">
    <location>
        <position position="154"/>
    </location>
    <ligand>
        <name>(2R)-3-phosphoglycerate</name>
        <dbReference type="ChEBI" id="CHEBI:58272"/>
    </ligand>
</feature>
<feature type="binding site" evidence="14 16">
    <location>
        <begin position="353"/>
        <end position="356"/>
    </location>
    <ligand>
        <name>ATP</name>
        <dbReference type="ChEBI" id="CHEBI:30616"/>
    </ligand>
</feature>
<evidence type="ECO:0000256" key="1">
    <source>
        <dbReference type="ARBA" id="ARBA00000642"/>
    </source>
</evidence>
<dbReference type="FunFam" id="3.40.50.1260:FF:000002">
    <property type="entry name" value="Phosphoglycerate kinase"/>
    <property type="match status" value="1"/>
</dbReference>
<dbReference type="GO" id="GO:0005524">
    <property type="term" value="F:ATP binding"/>
    <property type="evidence" value="ECO:0007669"/>
    <property type="project" value="UniProtKB-KW"/>
</dbReference>
<reference evidence="19" key="1">
    <citation type="submission" date="2014-07" db="EMBL/GenBank/DDBJ databases">
        <authorList>
            <person name="Wibberg D."/>
        </authorList>
    </citation>
    <scope>NUCLEOTIDE SEQUENCE [LARGE SCALE GENOMIC DNA]</scope>
    <source>
        <strain evidence="19">DG5</strain>
    </source>
</reference>
<evidence type="ECO:0000313" key="19">
    <source>
        <dbReference type="Proteomes" id="UP000032431"/>
    </source>
</evidence>
<comment type="subunit">
    <text evidence="5 14">Monomer.</text>
</comment>
<dbReference type="OrthoDB" id="9808460at2"/>
<dbReference type="Proteomes" id="UP000032431">
    <property type="component" value="Chromosome I"/>
</dbReference>
<evidence type="ECO:0000256" key="14">
    <source>
        <dbReference type="HAMAP-Rule" id="MF_00145"/>
    </source>
</evidence>
<evidence type="ECO:0000256" key="11">
    <source>
        <dbReference type="ARBA" id="ARBA00022777"/>
    </source>
</evidence>
<dbReference type="GO" id="GO:0006096">
    <property type="term" value="P:glycolytic process"/>
    <property type="evidence" value="ECO:0007669"/>
    <property type="project" value="UniProtKB-UniRule"/>
</dbReference>
<evidence type="ECO:0000256" key="2">
    <source>
        <dbReference type="ARBA" id="ARBA00004496"/>
    </source>
</evidence>
<evidence type="ECO:0000256" key="12">
    <source>
        <dbReference type="ARBA" id="ARBA00022840"/>
    </source>
</evidence>
<evidence type="ECO:0000256" key="5">
    <source>
        <dbReference type="ARBA" id="ARBA00011245"/>
    </source>
</evidence>
<dbReference type="STRING" id="29343.CCDG5_1185"/>
<dbReference type="Pfam" id="PF00162">
    <property type="entry name" value="PGK"/>
    <property type="match status" value="1"/>
</dbReference>
<feature type="binding site" evidence="14">
    <location>
        <position position="39"/>
    </location>
    <ligand>
        <name>substrate</name>
    </ligand>
</feature>
<keyword evidence="13 14" id="KW-0324">Glycolysis</keyword>
<feature type="binding site" evidence="14">
    <location>
        <position position="154"/>
    </location>
    <ligand>
        <name>substrate</name>
    </ligand>
</feature>
<dbReference type="GO" id="GO:0004618">
    <property type="term" value="F:phosphoglycerate kinase activity"/>
    <property type="evidence" value="ECO:0007669"/>
    <property type="project" value="UniProtKB-UniRule"/>
</dbReference>
<dbReference type="PRINTS" id="PR00477">
    <property type="entry name" value="PHGLYCKINASE"/>
</dbReference>
<keyword evidence="9 14" id="KW-0808">Transferase</keyword>
<dbReference type="InterPro" id="IPR015911">
    <property type="entry name" value="Phosphoglycerate_kinase_CS"/>
</dbReference>
<evidence type="ECO:0000313" key="18">
    <source>
        <dbReference type="EMBL" id="CDZ24300.1"/>
    </source>
</evidence>
<organism evidence="18 19">
    <name type="scientific">[Clostridium] cellulosi</name>
    <dbReference type="NCBI Taxonomy" id="29343"/>
    <lineage>
        <taxon>Bacteria</taxon>
        <taxon>Bacillati</taxon>
        <taxon>Bacillota</taxon>
        <taxon>Clostridia</taxon>
        <taxon>Eubacteriales</taxon>
        <taxon>Oscillospiraceae</taxon>
        <taxon>Oscillospiraceae incertae sedis</taxon>
    </lineage>
</organism>
<dbReference type="PIRSF" id="PIRSF000724">
    <property type="entry name" value="Pgk"/>
    <property type="match status" value="1"/>
</dbReference>
<comment type="similarity">
    <text evidence="4 14 17">Belongs to the phosphoglycerate kinase family.</text>
</comment>
<dbReference type="UniPathway" id="UPA00109">
    <property type="reaction ID" value="UER00185"/>
</dbReference>
<dbReference type="EC" id="2.7.2.3" evidence="6 14"/>
<evidence type="ECO:0000256" key="8">
    <source>
        <dbReference type="ARBA" id="ARBA00022490"/>
    </source>
</evidence>
<comment type="subcellular location">
    <subcellularLocation>
        <location evidence="2 14">Cytoplasm</location>
    </subcellularLocation>
</comment>
<keyword evidence="11 14" id="KW-0418">Kinase</keyword>
<dbReference type="GO" id="GO:0005829">
    <property type="term" value="C:cytosol"/>
    <property type="evidence" value="ECO:0007669"/>
    <property type="project" value="TreeGrafter"/>
</dbReference>
<protein>
    <recommendedName>
        <fullName evidence="7 14">Phosphoglycerate kinase</fullName>
        <ecNumber evidence="6 14">2.7.2.3</ecNumber>
    </recommendedName>
</protein>
<dbReference type="PATRIC" id="fig|29343.3.peg.1243"/>
<gene>
    <name evidence="14 18" type="primary">pgk</name>
    <name evidence="18" type="ORF">CCDG5_1185</name>
</gene>
<feature type="binding site" evidence="14 15">
    <location>
        <begin position="62"/>
        <end position="65"/>
    </location>
    <ligand>
        <name>substrate</name>
    </ligand>
</feature>
<evidence type="ECO:0000256" key="15">
    <source>
        <dbReference type="PIRSR" id="PIRSR000724-1"/>
    </source>
</evidence>
<feature type="binding site" evidence="15">
    <location>
        <position position="39"/>
    </location>
    <ligand>
        <name>(2R)-3-phosphoglycerate</name>
        <dbReference type="ChEBI" id="CHEBI:58272"/>
    </ligand>
</feature>
<dbReference type="AlphaFoldDB" id="A0A078KT03"/>
<dbReference type="PROSITE" id="PS00111">
    <property type="entry name" value="PGLYCERATE_KINASE"/>
    <property type="match status" value="1"/>
</dbReference>
<dbReference type="PANTHER" id="PTHR11406:SF23">
    <property type="entry name" value="PHOSPHOGLYCERATE KINASE 1, CHLOROPLASTIC-RELATED"/>
    <property type="match status" value="1"/>
</dbReference>
<name>A0A078KT03_9FIRM</name>
<dbReference type="FunFam" id="3.40.50.1260:FF:000007">
    <property type="entry name" value="Phosphoglycerate kinase"/>
    <property type="match status" value="1"/>
</dbReference>
<dbReference type="InterPro" id="IPR036043">
    <property type="entry name" value="Phosphoglycerate_kinase_sf"/>
</dbReference>
<dbReference type="HAMAP" id="MF_00145">
    <property type="entry name" value="Phosphoglyc_kinase"/>
    <property type="match status" value="1"/>
</dbReference>
<keyword evidence="19" id="KW-1185">Reference proteome</keyword>
<keyword evidence="12 14" id="KW-0067">ATP-binding</keyword>
<dbReference type="Gene3D" id="3.40.50.1260">
    <property type="entry name" value="Phosphoglycerate kinase, N-terminal domain"/>
    <property type="match status" value="2"/>
</dbReference>
<accession>A0A078KT03</accession>
<dbReference type="CDD" id="cd00318">
    <property type="entry name" value="Phosphoglycerate_kinase"/>
    <property type="match status" value="1"/>
</dbReference>
<dbReference type="EMBL" id="LM995447">
    <property type="protein sequence ID" value="CDZ24300.1"/>
    <property type="molecule type" value="Genomic_DNA"/>
</dbReference>
<evidence type="ECO:0000256" key="7">
    <source>
        <dbReference type="ARBA" id="ARBA00016471"/>
    </source>
</evidence>
<comment type="catalytic activity">
    <reaction evidence="1 14 17">
        <text>(2R)-3-phosphoglycerate + ATP = (2R)-3-phospho-glyceroyl phosphate + ADP</text>
        <dbReference type="Rhea" id="RHEA:14801"/>
        <dbReference type="ChEBI" id="CHEBI:30616"/>
        <dbReference type="ChEBI" id="CHEBI:57604"/>
        <dbReference type="ChEBI" id="CHEBI:58272"/>
        <dbReference type="ChEBI" id="CHEBI:456216"/>
        <dbReference type="EC" id="2.7.2.3"/>
    </reaction>
</comment>
<dbReference type="GO" id="GO:0043531">
    <property type="term" value="F:ADP binding"/>
    <property type="evidence" value="ECO:0007669"/>
    <property type="project" value="TreeGrafter"/>
</dbReference>
<dbReference type="KEGG" id="ccel:CCDG5_1185"/>
<evidence type="ECO:0000256" key="9">
    <source>
        <dbReference type="ARBA" id="ARBA00022679"/>
    </source>
</evidence>
<feature type="binding site" evidence="14 16">
    <location>
        <position position="296"/>
    </location>
    <ligand>
        <name>ATP</name>
        <dbReference type="ChEBI" id="CHEBI:30616"/>
    </ligand>
</feature>
<dbReference type="HOGENOM" id="CLU_025427_0_2_9"/>
<dbReference type="InterPro" id="IPR015824">
    <property type="entry name" value="Phosphoglycerate_kinase_N"/>
</dbReference>
<proteinExistence type="inferred from homology"/>
<feature type="binding site" evidence="14 16">
    <location>
        <position position="327"/>
    </location>
    <ligand>
        <name>ATP</name>
        <dbReference type="ChEBI" id="CHEBI:30616"/>
    </ligand>
</feature>
<sequence>MTYNKKTIEDIDVNGKRVFVRCDFNVPLDENGNITDDKRIRESIKTIKYLLDHNAKVVLSSHLGRPKGEFNMKYSLAPVAKRLSELLGKEVIMAKDVIGEDAKAKAAALKDGQAMLLENVRFHKEEEKNDESFAKALASYADIFVNDAFGTAHRAHASTEGVSHFVPVSVCGYLIQKEISIMGKALSDPKRPFVAILGGAKVSDKIGVINNLIDKVDTLIVGGGMAYTFLKSLGHHIGSSICEEDKIGLATELMEKAKSKGVKFLIPVDNRIGDKYDPNCESKVVDSDEIPDGWMGLDIGPATEKMFADAIKGAGTVVWNGPMGVSEWEKFASGTRAIATAVAESGAISIIGGGDSAAAIEHLGFADKMTHISTGGGASLEFLEGKTLPGIACLNDK</sequence>
<evidence type="ECO:0000256" key="16">
    <source>
        <dbReference type="PIRSR" id="PIRSR000724-2"/>
    </source>
</evidence>
<feature type="binding site" evidence="14">
    <location>
        <position position="121"/>
    </location>
    <ligand>
        <name>substrate</name>
    </ligand>
</feature>
<dbReference type="InterPro" id="IPR001576">
    <property type="entry name" value="Phosphoglycerate_kinase"/>
</dbReference>
<dbReference type="SUPFAM" id="SSF53748">
    <property type="entry name" value="Phosphoglycerate kinase"/>
    <property type="match status" value="1"/>
</dbReference>
<keyword evidence="8 14" id="KW-0963">Cytoplasm</keyword>
<evidence type="ECO:0000256" key="6">
    <source>
        <dbReference type="ARBA" id="ARBA00013061"/>
    </source>
</evidence>
<evidence type="ECO:0000256" key="4">
    <source>
        <dbReference type="ARBA" id="ARBA00008982"/>
    </source>
</evidence>